<evidence type="ECO:0000313" key="9">
    <source>
        <dbReference type="EMBL" id="KAG9481697.1"/>
    </source>
</evidence>
<organism evidence="9 10">
    <name type="scientific">Eleutherodactylus coqui</name>
    <name type="common">Puerto Rican coqui</name>
    <dbReference type="NCBI Taxonomy" id="57060"/>
    <lineage>
        <taxon>Eukaryota</taxon>
        <taxon>Metazoa</taxon>
        <taxon>Chordata</taxon>
        <taxon>Craniata</taxon>
        <taxon>Vertebrata</taxon>
        <taxon>Euteleostomi</taxon>
        <taxon>Amphibia</taxon>
        <taxon>Batrachia</taxon>
        <taxon>Anura</taxon>
        <taxon>Neobatrachia</taxon>
        <taxon>Hyloidea</taxon>
        <taxon>Eleutherodactylidae</taxon>
        <taxon>Eleutherodactylinae</taxon>
        <taxon>Eleutherodactylus</taxon>
        <taxon>Eleutherodactylus</taxon>
    </lineage>
</organism>
<name>A0A8J6F4X9_ELECQ</name>
<protein>
    <recommendedName>
        <fullName evidence="6">Tubulin--tyrosine ligase-like protein 5</fullName>
    </recommendedName>
</protein>
<keyword evidence="4" id="KW-0547">Nucleotide-binding</keyword>
<evidence type="ECO:0000256" key="3">
    <source>
        <dbReference type="ARBA" id="ARBA00022701"/>
    </source>
</evidence>
<evidence type="ECO:0000256" key="7">
    <source>
        <dbReference type="ARBA" id="ARBA00049274"/>
    </source>
</evidence>
<dbReference type="PANTHER" id="PTHR12241:SF145">
    <property type="entry name" value="TUBULIN POLYGLUTAMYLASE TTLL5"/>
    <property type="match status" value="1"/>
</dbReference>
<dbReference type="Pfam" id="PF03133">
    <property type="entry name" value="TTL"/>
    <property type="match status" value="1"/>
</dbReference>
<keyword evidence="5" id="KW-0067">ATP-binding</keyword>
<accession>A0A8J6F4X9</accession>
<evidence type="ECO:0000256" key="8">
    <source>
        <dbReference type="SAM" id="MobiDB-lite"/>
    </source>
</evidence>
<dbReference type="SUPFAM" id="SSF56059">
    <property type="entry name" value="Glutathione synthetase ATP-binding domain-like"/>
    <property type="match status" value="1"/>
</dbReference>
<feature type="region of interest" description="Disordered" evidence="8">
    <location>
        <begin position="401"/>
        <end position="427"/>
    </location>
</feature>
<dbReference type="AlphaFoldDB" id="A0A8J6F4X9"/>
<feature type="region of interest" description="Disordered" evidence="8">
    <location>
        <begin position="927"/>
        <end position="954"/>
    </location>
</feature>
<dbReference type="Gene3D" id="3.30.470.20">
    <property type="entry name" value="ATP-grasp fold, B domain"/>
    <property type="match status" value="1"/>
</dbReference>
<dbReference type="PROSITE" id="PS51221">
    <property type="entry name" value="TTL"/>
    <property type="match status" value="1"/>
</dbReference>
<sequence>MPIRVTRAPSDPMCPAEEEYDDSGEYSCITWTGGPRRVPVLVFHAESVLSKEPSLRAVGDHHHLAYKMVRTDSRLVRSILSAHGFQEVSANSNDFNLMWTGSHIKPHLMRSLASFQKVNHFPRSYELTRKDRLYKNMQRMQQTHGMRNFNLLPQTYLLPGEYQEFCNAFSKDRGPWIVKPVASSRGRGVYLVNSPSQINVEENLLVSRYVSNPLLIDGFKFDVRLYVLITSYDPLVIYLYEEGLTRFATVRYDRAIKNIKNQFMHLTNYSVNKRSTDYVSCDDPEVEDYGNKWSMSAMLRYLKQEGKDTAALMSQVEDLIIKTVISGELPIATACKSFQAHKGNCFELYGFDVLFDGNLRPWLLEVNLSPSLACDAPLDMKVKASMISDMLTLIGVECQDPQQRQGREKRVPRPQQRPLSASDIDTRLHLGSREKNGRTSVLGLSTEEVKILRRLQDEEVRRGGFVRIFPRQDTWMLYSSFLEHKTSLNYMLATHLFTNRSVTNDPQPLLHAVLYERKLVPLQLRRARRHGLAQRTALRHPANSDVQEEEEEDHIEDEEQEEVQNQNSPQVDSQTPPAPVPRVSIMQLLQKGANLSKVQARLAFSGYLQRVQKRLEHEQDSERISSKDKEQMELVVRFLQKAAANLQQSVSLNLPGPCVPFLEKRVLLAKQLGDFIKLYDQETEQLSGEESGVNPLDFHGFLAEASEWQLEEVLTFYTHKNKSASIFLGSSRGADPGSRQADLQRGSQAPGPCAQQADLPPSSVSSNSTHSMLGALSETGATHGVMSSNHSLRPQSAASFLLLPNPLAQSASCGTRSRSCTIGSFSSFQSAAHIYSQRLSRVGSTRAASAQPNVLRTRCRSAEGVKELEDPYHVGVVTASLQRLAERQASRQSSSHLKQLTQQLSRMNISSSSALSRVGLRLTRAIHTGKKPSELENSSDGAVPPSTSSASSISLEQNPNKLTDVQHAVLQPAYPTTTQLAGARNWSTSRTVRVLASDGQKNSKALLSSDPDATLLHIGRPSVTNIIPTGLPDGTQIVFARSKPPVPPPRVASNMQKRRVVRLT</sequence>
<dbReference type="FunFam" id="3.30.470.20:FF:000009">
    <property type="entry name" value="tubulin polyglutamylase TTLL5 isoform X1"/>
    <property type="match status" value="1"/>
</dbReference>
<evidence type="ECO:0000256" key="6">
    <source>
        <dbReference type="ARBA" id="ARBA00041448"/>
    </source>
</evidence>
<feature type="region of interest" description="Disordered" evidence="8">
    <location>
        <begin position="531"/>
        <end position="580"/>
    </location>
</feature>
<evidence type="ECO:0000256" key="1">
    <source>
        <dbReference type="ARBA" id="ARBA00006820"/>
    </source>
</evidence>
<dbReference type="GO" id="GO:0015631">
    <property type="term" value="F:tubulin binding"/>
    <property type="evidence" value="ECO:0007669"/>
    <property type="project" value="TreeGrafter"/>
</dbReference>
<evidence type="ECO:0000313" key="10">
    <source>
        <dbReference type="Proteomes" id="UP000770717"/>
    </source>
</evidence>
<reference evidence="9" key="1">
    <citation type="thesis" date="2020" institute="ProQuest LLC" country="789 East Eisenhower Parkway, Ann Arbor, MI, USA">
        <title>Comparative Genomics and Chromosome Evolution.</title>
        <authorList>
            <person name="Mudd A.B."/>
        </authorList>
    </citation>
    <scope>NUCLEOTIDE SEQUENCE</scope>
    <source>
        <strain evidence="9">HN-11 Male</strain>
        <tissue evidence="9">Kidney and liver</tissue>
    </source>
</reference>
<dbReference type="GO" id="GO:0036064">
    <property type="term" value="C:ciliary basal body"/>
    <property type="evidence" value="ECO:0007669"/>
    <property type="project" value="TreeGrafter"/>
</dbReference>
<feature type="compositionally biased region" description="Polar residues" evidence="8">
    <location>
        <begin position="565"/>
        <end position="575"/>
    </location>
</feature>
<feature type="compositionally biased region" description="Acidic residues" evidence="8">
    <location>
        <begin position="546"/>
        <end position="562"/>
    </location>
</feature>
<dbReference type="GO" id="GO:0000226">
    <property type="term" value="P:microtubule cytoskeleton organization"/>
    <property type="evidence" value="ECO:0007669"/>
    <property type="project" value="TreeGrafter"/>
</dbReference>
<evidence type="ECO:0000256" key="5">
    <source>
        <dbReference type="ARBA" id="ARBA00022840"/>
    </source>
</evidence>
<proteinExistence type="inferred from homology"/>
<feature type="region of interest" description="Disordered" evidence="8">
    <location>
        <begin position="728"/>
        <end position="770"/>
    </location>
</feature>
<dbReference type="OrthoDB" id="2016263at2759"/>
<dbReference type="Proteomes" id="UP000770717">
    <property type="component" value="Unassembled WGS sequence"/>
</dbReference>
<comment type="similarity">
    <text evidence="1">Belongs to the tubulin--tyrosine ligase family.</text>
</comment>
<dbReference type="GO" id="GO:0005524">
    <property type="term" value="F:ATP binding"/>
    <property type="evidence" value="ECO:0007669"/>
    <property type="project" value="UniProtKB-KW"/>
</dbReference>
<dbReference type="InterPro" id="IPR004344">
    <property type="entry name" value="TTL/TTLL_fam"/>
</dbReference>
<dbReference type="PANTHER" id="PTHR12241">
    <property type="entry name" value="TUBULIN POLYGLUTAMYLASE"/>
    <property type="match status" value="1"/>
</dbReference>
<dbReference type="GO" id="GO:0070740">
    <property type="term" value="F:tubulin-glutamic acid ligase activity"/>
    <property type="evidence" value="ECO:0007669"/>
    <property type="project" value="TreeGrafter"/>
</dbReference>
<keyword evidence="2" id="KW-0436">Ligase</keyword>
<keyword evidence="3" id="KW-0493">Microtubule</keyword>
<comment type="caution">
    <text evidence="9">The sequence shown here is derived from an EMBL/GenBank/DDBJ whole genome shotgun (WGS) entry which is preliminary data.</text>
</comment>
<evidence type="ECO:0000256" key="4">
    <source>
        <dbReference type="ARBA" id="ARBA00022741"/>
    </source>
</evidence>
<gene>
    <name evidence="9" type="ORF">GDO78_010763</name>
</gene>
<dbReference type="EMBL" id="WNTK01000006">
    <property type="protein sequence ID" value="KAG9481697.1"/>
    <property type="molecule type" value="Genomic_DNA"/>
</dbReference>
<comment type="catalytic activity">
    <reaction evidence="7">
        <text>L-glutamyl-[protein] + L-glutamate + ATP = gamma-L-glutamyl-L-glutamyl-[protein] + ADP + phosphate + H(+)</text>
        <dbReference type="Rhea" id="RHEA:60144"/>
        <dbReference type="Rhea" id="RHEA-COMP:10208"/>
        <dbReference type="Rhea" id="RHEA-COMP:15517"/>
        <dbReference type="ChEBI" id="CHEBI:15378"/>
        <dbReference type="ChEBI" id="CHEBI:29973"/>
        <dbReference type="ChEBI" id="CHEBI:29985"/>
        <dbReference type="ChEBI" id="CHEBI:30616"/>
        <dbReference type="ChEBI" id="CHEBI:43474"/>
        <dbReference type="ChEBI" id="CHEBI:143622"/>
        <dbReference type="ChEBI" id="CHEBI:456216"/>
    </reaction>
    <physiologicalReaction direction="left-to-right" evidence="7">
        <dbReference type="Rhea" id="RHEA:60145"/>
    </physiologicalReaction>
</comment>
<keyword evidence="10" id="KW-1185">Reference proteome</keyword>
<evidence type="ECO:0000256" key="2">
    <source>
        <dbReference type="ARBA" id="ARBA00022598"/>
    </source>
</evidence>
<dbReference type="GO" id="GO:0005874">
    <property type="term" value="C:microtubule"/>
    <property type="evidence" value="ECO:0007669"/>
    <property type="project" value="UniProtKB-KW"/>
</dbReference>